<dbReference type="KEGG" id="amam:HPC72_09560"/>
<organism evidence="10 11">
    <name type="scientific">Actinomyces marmotae</name>
    <dbReference type="NCBI Taxonomy" id="2737173"/>
    <lineage>
        <taxon>Bacteria</taxon>
        <taxon>Bacillati</taxon>
        <taxon>Actinomycetota</taxon>
        <taxon>Actinomycetes</taxon>
        <taxon>Actinomycetales</taxon>
        <taxon>Actinomycetaceae</taxon>
        <taxon>Actinomyces</taxon>
    </lineage>
</organism>
<proteinExistence type="inferred from homology"/>
<feature type="transmembrane region" description="Helical" evidence="7">
    <location>
        <begin position="440"/>
        <end position="462"/>
    </location>
</feature>
<dbReference type="PANTHER" id="PTHR10590">
    <property type="entry name" value="SODIUM/NUCLEOSIDE COTRANSPORTER"/>
    <property type="match status" value="1"/>
</dbReference>
<feature type="transmembrane region" description="Helical" evidence="7">
    <location>
        <begin position="343"/>
        <end position="362"/>
    </location>
</feature>
<evidence type="ECO:0000256" key="7">
    <source>
        <dbReference type="SAM" id="Phobius"/>
    </source>
</evidence>
<evidence type="ECO:0000256" key="5">
    <source>
        <dbReference type="ARBA" id="ARBA00022989"/>
    </source>
</evidence>
<gene>
    <name evidence="10" type="ORF">HPC72_09560</name>
</gene>
<dbReference type="InterPro" id="IPR002668">
    <property type="entry name" value="CNT_N_dom"/>
</dbReference>
<feature type="domain" description="Concentrative nucleoside transporter N-terminal" evidence="8">
    <location>
        <begin position="8"/>
        <end position="80"/>
    </location>
</feature>
<protein>
    <submittedName>
        <fullName evidence="10">Nucleoside transporter</fullName>
    </submittedName>
</protein>
<comment type="subcellular location">
    <subcellularLocation>
        <location evidence="1">Cell membrane</location>
        <topology evidence="1">Multi-pass membrane protein</topology>
    </subcellularLocation>
</comment>
<dbReference type="RefSeq" id="WP_159522430.1">
    <property type="nucleotide sequence ID" value="NZ_CP053642.1"/>
</dbReference>
<evidence type="ECO:0000313" key="11">
    <source>
        <dbReference type="Proteomes" id="UP000504752"/>
    </source>
</evidence>
<dbReference type="Pfam" id="PF01773">
    <property type="entry name" value="Nucleos_tra2_N"/>
    <property type="match status" value="1"/>
</dbReference>
<keyword evidence="3" id="KW-1003">Cell membrane</keyword>
<keyword evidence="4 7" id="KW-0812">Transmembrane</keyword>
<dbReference type="GO" id="GO:0005337">
    <property type="term" value="F:nucleoside transmembrane transporter activity"/>
    <property type="evidence" value="ECO:0007669"/>
    <property type="project" value="InterPro"/>
</dbReference>
<comment type="similarity">
    <text evidence="2">Belongs to the concentrative nucleoside transporter (CNT) (TC 2.A.41) family.</text>
</comment>
<dbReference type="AlphaFoldDB" id="A0A6M8B3A9"/>
<dbReference type="GO" id="GO:0005886">
    <property type="term" value="C:plasma membrane"/>
    <property type="evidence" value="ECO:0007669"/>
    <property type="project" value="UniProtKB-SubCell"/>
</dbReference>
<evidence type="ECO:0000256" key="4">
    <source>
        <dbReference type="ARBA" id="ARBA00022692"/>
    </source>
</evidence>
<feature type="transmembrane region" description="Helical" evidence="7">
    <location>
        <begin position="63"/>
        <end position="82"/>
    </location>
</feature>
<keyword evidence="11" id="KW-1185">Reference proteome</keyword>
<dbReference type="InterPro" id="IPR011657">
    <property type="entry name" value="CNT_C_dom"/>
</dbReference>
<feature type="transmembrane region" description="Helical" evidence="7">
    <location>
        <begin position="402"/>
        <end position="428"/>
    </location>
</feature>
<evidence type="ECO:0000313" key="10">
    <source>
        <dbReference type="EMBL" id="QKD80422.1"/>
    </source>
</evidence>
<evidence type="ECO:0000256" key="6">
    <source>
        <dbReference type="ARBA" id="ARBA00023136"/>
    </source>
</evidence>
<evidence type="ECO:0000256" key="2">
    <source>
        <dbReference type="ARBA" id="ARBA00009033"/>
    </source>
</evidence>
<dbReference type="GO" id="GO:0015293">
    <property type="term" value="F:symporter activity"/>
    <property type="evidence" value="ECO:0007669"/>
    <property type="project" value="TreeGrafter"/>
</dbReference>
<feature type="transmembrane region" description="Helical" evidence="7">
    <location>
        <begin position="31"/>
        <end position="51"/>
    </location>
</feature>
<accession>A0A6M8B3A9</accession>
<dbReference type="InterPro" id="IPR008276">
    <property type="entry name" value="C_nuclsd_transpt"/>
</dbReference>
<evidence type="ECO:0000259" key="9">
    <source>
        <dbReference type="Pfam" id="PF07662"/>
    </source>
</evidence>
<evidence type="ECO:0000256" key="1">
    <source>
        <dbReference type="ARBA" id="ARBA00004651"/>
    </source>
</evidence>
<name>A0A6M8B3A9_9ACTO</name>
<feature type="transmembrane region" description="Helical" evidence="7">
    <location>
        <begin position="308"/>
        <end position="331"/>
    </location>
</feature>
<feature type="transmembrane region" description="Helical" evidence="7">
    <location>
        <begin position="170"/>
        <end position="190"/>
    </location>
</feature>
<feature type="transmembrane region" description="Helical" evidence="7">
    <location>
        <begin position="94"/>
        <end position="120"/>
    </location>
</feature>
<sequence length="463" mass="48760">MYLAINVLGLAVFLAAGWLLSHDRKKIPWQSVAILTALNLVIAWVLTSFTWGRAAVQGAAAGFNELVSVAWKGINFALSNWVGAEGVNPAPVNFVVSALLPILLVVPVFDILTYIGFLPWIIKWIGRGLSAVTRQPKFEAFYSIEMMFLGNTEALAVSKLQVQRMSPARNVAIAMMSMSCVTASILAAYIQIVPAEFVLTAVPINCLNALIVTSMLYPVHVPPEEDIIVTYEGGDDSGDADGAQGGAGAAAATSAGADPAAAGPGSPSRGNVLGGLAALATRVARRDPGRAASRPAKEPFFSFLGDSILGAGKLILIITANVITFVALAALIDKILGAIWEPLSLESALGVVMYAPALLLGLDTSTAWDMSQIMGLKLVTNEFVAMGQVSGEISGYARHYQAVVTVFLTSFANFGTLGMIIGCFKGLVDKERNDLISKNVGRMLLSGILVSLLSAGMVGLFVW</sequence>
<evidence type="ECO:0000256" key="3">
    <source>
        <dbReference type="ARBA" id="ARBA00022475"/>
    </source>
</evidence>
<reference evidence="10 11" key="1">
    <citation type="submission" date="2020-05" db="EMBL/GenBank/DDBJ databases">
        <title>Actinomyces sp. zg-325.</title>
        <authorList>
            <person name="Yang C."/>
        </authorList>
    </citation>
    <scope>NUCLEOTIDE SEQUENCE [LARGE SCALE GENOMIC DNA]</scope>
    <source>
        <strain evidence="11">zg-325</strain>
    </source>
</reference>
<dbReference type="EMBL" id="CP053642">
    <property type="protein sequence ID" value="QKD80422.1"/>
    <property type="molecule type" value="Genomic_DNA"/>
</dbReference>
<evidence type="ECO:0000259" key="8">
    <source>
        <dbReference type="Pfam" id="PF01773"/>
    </source>
</evidence>
<dbReference type="PANTHER" id="PTHR10590:SF19">
    <property type="entry name" value="PURINE NUCLEOSIDE TRANSPORT PROTEIN NUPG"/>
    <property type="match status" value="1"/>
</dbReference>
<dbReference type="Proteomes" id="UP000504752">
    <property type="component" value="Chromosome"/>
</dbReference>
<keyword evidence="5 7" id="KW-1133">Transmembrane helix</keyword>
<feature type="domain" description="Concentrative nucleoside transporter C-terminal" evidence="9">
    <location>
        <begin position="293"/>
        <end position="459"/>
    </location>
</feature>
<keyword evidence="6 7" id="KW-0472">Membrane</keyword>
<dbReference type="Pfam" id="PF07662">
    <property type="entry name" value="Nucleos_tra2_C"/>
    <property type="match status" value="1"/>
</dbReference>